<reference evidence="8 9" key="2">
    <citation type="submission" date="2014-09" db="EMBL/GenBank/DDBJ databases">
        <authorList>
            <consortium name="NBRP consortium"/>
            <person name="Sawabe T."/>
            <person name="Meirelles P."/>
            <person name="Nakanishi M."/>
            <person name="Sayaka M."/>
            <person name="Hattori M."/>
            <person name="Ohkuma M."/>
        </authorList>
    </citation>
    <scope>NUCLEOTIDE SEQUENCE [LARGE SCALE GENOMIC DNA]</scope>
    <source>
        <strain evidence="8 9">JCM 19240</strain>
    </source>
</reference>
<dbReference type="InterPro" id="IPR017850">
    <property type="entry name" value="Alkaline_phosphatase_core_sf"/>
</dbReference>
<dbReference type="Proteomes" id="UP000029224">
    <property type="component" value="Unassembled WGS sequence"/>
</dbReference>
<name>A0A090TCE4_9VIBR</name>
<comment type="caution">
    <text evidence="8">The sequence shown here is derived from an EMBL/GenBank/DDBJ whole genome shotgun (WGS) entry which is preliminary data.</text>
</comment>
<dbReference type="CDD" id="cd16017">
    <property type="entry name" value="LptA"/>
    <property type="match status" value="1"/>
</dbReference>
<dbReference type="AlphaFoldDB" id="A0A090TCE4"/>
<dbReference type="InterPro" id="IPR000917">
    <property type="entry name" value="Sulfatase_N"/>
</dbReference>
<dbReference type="Pfam" id="PF00884">
    <property type="entry name" value="Sulfatase"/>
    <property type="match status" value="1"/>
</dbReference>
<dbReference type="PANTHER" id="PTHR30443">
    <property type="entry name" value="INNER MEMBRANE PROTEIN"/>
    <property type="match status" value="1"/>
</dbReference>
<sequence>MLTIAVVIFYPVRQTINQSNTLGRLPVMYHSTIKSSFYTWGYFAARVVPEEVFGLSRVRPFASDAPTQVSSGEAHNIVLIMGESLSSDYMSVFGFSEPTTPWLETQSQQTNRFLSEGYSGGLFTDVSLPFFFNAIPKPNGVKQIGSGETNIFRLAKENGYKTHFYSTQANYGLSLMSILGRGWIDHYDDSYSITNNSYKGVLDGELLTWLDTVDLNKKNLIVLHQTGSHMPYADRTPGSYKPFGSTSDYAEYMNSVHYTDDLIKQVQSRLEQQASENWVLIMTSDHGQYVTKNTAGHGNFNHESNYKVPIYISSDKRSNIDLAQSALGQCDKVFQIQLSYYLTELLGFNYPTSPDCSKGYIAGSRLTGDNGFLRIDSSQEKESEIVFE</sequence>
<evidence type="ECO:0000256" key="6">
    <source>
        <dbReference type="ARBA" id="ARBA00023136"/>
    </source>
</evidence>
<proteinExistence type="predicted"/>
<accession>A0A090TCE4</accession>
<keyword evidence="2" id="KW-1003">Cell membrane</keyword>
<dbReference type="EMBL" id="BBMT01000018">
    <property type="protein sequence ID" value="GAL37605.1"/>
    <property type="molecule type" value="Genomic_DNA"/>
</dbReference>
<evidence type="ECO:0000256" key="1">
    <source>
        <dbReference type="ARBA" id="ARBA00004651"/>
    </source>
</evidence>
<evidence type="ECO:0000256" key="2">
    <source>
        <dbReference type="ARBA" id="ARBA00022475"/>
    </source>
</evidence>
<dbReference type="PANTHER" id="PTHR30443:SF0">
    <property type="entry name" value="PHOSPHOETHANOLAMINE TRANSFERASE EPTA"/>
    <property type="match status" value="1"/>
</dbReference>
<dbReference type="GO" id="GO:0005886">
    <property type="term" value="C:plasma membrane"/>
    <property type="evidence" value="ECO:0007669"/>
    <property type="project" value="UniProtKB-SubCell"/>
</dbReference>
<dbReference type="Gene3D" id="3.40.720.10">
    <property type="entry name" value="Alkaline Phosphatase, subunit A"/>
    <property type="match status" value="1"/>
</dbReference>
<keyword evidence="5" id="KW-1133">Transmembrane helix</keyword>
<keyword evidence="3" id="KW-0808">Transferase</keyword>
<dbReference type="InterPro" id="IPR040423">
    <property type="entry name" value="PEA_transferase"/>
</dbReference>
<dbReference type="GO" id="GO:0016776">
    <property type="term" value="F:phosphotransferase activity, phosphate group as acceptor"/>
    <property type="evidence" value="ECO:0007669"/>
    <property type="project" value="TreeGrafter"/>
</dbReference>
<comment type="subcellular location">
    <subcellularLocation>
        <location evidence="1">Cell membrane</location>
        <topology evidence="1">Multi-pass membrane protein</topology>
    </subcellularLocation>
</comment>
<evidence type="ECO:0000259" key="7">
    <source>
        <dbReference type="Pfam" id="PF00884"/>
    </source>
</evidence>
<organism evidence="8 9">
    <name type="scientific">Vibrio maritimus</name>
    <dbReference type="NCBI Taxonomy" id="990268"/>
    <lineage>
        <taxon>Bacteria</taxon>
        <taxon>Pseudomonadati</taxon>
        <taxon>Pseudomonadota</taxon>
        <taxon>Gammaproteobacteria</taxon>
        <taxon>Vibrionales</taxon>
        <taxon>Vibrionaceae</taxon>
        <taxon>Vibrio</taxon>
    </lineage>
</organism>
<dbReference type="SUPFAM" id="SSF53649">
    <property type="entry name" value="Alkaline phosphatase-like"/>
    <property type="match status" value="1"/>
</dbReference>
<feature type="domain" description="Sulfatase N-terminal" evidence="7">
    <location>
        <begin position="76"/>
        <end position="314"/>
    </location>
</feature>
<gene>
    <name evidence="8" type="ORF">JCM19240_752</name>
</gene>
<keyword evidence="6" id="KW-0472">Membrane</keyword>
<evidence type="ECO:0000313" key="8">
    <source>
        <dbReference type="EMBL" id="GAL37605.1"/>
    </source>
</evidence>
<evidence type="ECO:0000256" key="3">
    <source>
        <dbReference type="ARBA" id="ARBA00022679"/>
    </source>
</evidence>
<evidence type="ECO:0000256" key="4">
    <source>
        <dbReference type="ARBA" id="ARBA00022692"/>
    </source>
</evidence>
<dbReference type="InterPro" id="IPR058130">
    <property type="entry name" value="PEA_transf_C"/>
</dbReference>
<keyword evidence="4" id="KW-0812">Transmembrane</keyword>
<evidence type="ECO:0000256" key="5">
    <source>
        <dbReference type="ARBA" id="ARBA00022989"/>
    </source>
</evidence>
<protein>
    <submittedName>
        <fullName evidence="8">Dca protein</fullName>
    </submittedName>
</protein>
<keyword evidence="9" id="KW-1185">Reference proteome</keyword>
<reference evidence="8 9" key="1">
    <citation type="submission" date="2014-09" db="EMBL/GenBank/DDBJ databases">
        <title>Vibrio maritimus JCM 19240. (C210) whole genome shotgun sequence.</title>
        <authorList>
            <person name="Sawabe T."/>
            <person name="Meirelles P."/>
            <person name="Nakanishi M."/>
            <person name="Sayaka M."/>
            <person name="Hattori M."/>
            <person name="Ohkuma M."/>
        </authorList>
    </citation>
    <scope>NUCLEOTIDE SEQUENCE [LARGE SCALE GENOMIC DNA]</scope>
    <source>
        <strain evidence="8 9">JCM 19240</strain>
    </source>
</reference>
<evidence type="ECO:0000313" key="9">
    <source>
        <dbReference type="Proteomes" id="UP000029224"/>
    </source>
</evidence>
<dbReference type="GO" id="GO:0009244">
    <property type="term" value="P:lipopolysaccharide core region biosynthetic process"/>
    <property type="evidence" value="ECO:0007669"/>
    <property type="project" value="TreeGrafter"/>
</dbReference>